<feature type="non-terminal residue" evidence="8">
    <location>
        <position position="1"/>
    </location>
</feature>
<dbReference type="InterPro" id="IPR049006">
    <property type="entry name" value="MsrA_helical"/>
</dbReference>
<organism evidence="7 8">
    <name type="scientific">Fopius arisanus</name>
    <dbReference type="NCBI Taxonomy" id="64838"/>
    <lineage>
        <taxon>Eukaryota</taxon>
        <taxon>Metazoa</taxon>
        <taxon>Ecdysozoa</taxon>
        <taxon>Arthropoda</taxon>
        <taxon>Hexapoda</taxon>
        <taxon>Insecta</taxon>
        <taxon>Pterygota</taxon>
        <taxon>Neoptera</taxon>
        <taxon>Endopterygota</taxon>
        <taxon>Hymenoptera</taxon>
        <taxon>Apocrita</taxon>
        <taxon>Ichneumonoidea</taxon>
        <taxon>Braconidae</taxon>
        <taxon>Opiinae</taxon>
        <taxon>Fopius</taxon>
    </lineage>
</organism>
<dbReference type="Gene3D" id="3.30.1060.10">
    <property type="entry name" value="Peptide methionine sulphoxide reductase MsrA"/>
    <property type="match status" value="1"/>
</dbReference>
<name>A0A9R1U927_9HYME</name>
<dbReference type="OrthoDB" id="77405at2759"/>
<evidence type="ECO:0000256" key="3">
    <source>
        <dbReference type="ARBA" id="ARBA00023002"/>
    </source>
</evidence>
<dbReference type="EC" id="1.8.4.11" evidence="2"/>
<comment type="similarity">
    <text evidence="1">Belongs to the MsrA Met sulfoxide reductase family.</text>
</comment>
<evidence type="ECO:0000256" key="2">
    <source>
        <dbReference type="ARBA" id="ARBA00012502"/>
    </source>
</evidence>
<evidence type="ECO:0000259" key="6">
    <source>
        <dbReference type="Pfam" id="PF20939"/>
    </source>
</evidence>
<protein>
    <recommendedName>
        <fullName evidence="2">peptide-methionine (S)-S-oxide reductase</fullName>
        <ecNumber evidence="2">1.8.4.11</ecNumber>
    </recommendedName>
    <alternativeName>
        <fullName evidence="4">Peptide-methionine (S)-S-oxide reductase</fullName>
    </alternativeName>
</protein>
<dbReference type="GO" id="GO:0008113">
    <property type="term" value="F:peptide-methionine (S)-S-oxide reductase activity"/>
    <property type="evidence" value="ECO:0007669"/>
    <property type="project" value="UniProtKB-EC"/>
</dbReference>
<dbReference type="InterPro" id="IPR002569">
    <property type="entry name" value="Met_Sox_Rdtase_MsrA_dom"/>
</dbReference>
<reference evidence="8" key="1">
    <citation type="submission" date="2025-08" db="UniProtKB">
        <authorList>
            <consortium name="RefSeq"/>
        </authorList>
    </citation>
    <scope>IDENTIFICATION</scope>
    <source>
        <strain evidence="8">USDA-PBARC FA_bdor</strain>
        <tissue evidence="8">Whole organism</tissue>
    </source>
</reference>
<evidence type="ECO:0000313" key="7">
    <source>
        <dbReference type="Proteomes" id="UP000694866"/>
    </source>
</evidence>
<dbReference type="Pfam" id="PF20939">
    <property type="entry name" value="MsrA_helical"/>
    <property type="match status" value="1"/>
</dbReference>
<evidence type="ECO:0000256" key="4">
    <source>
        <dbReference type="ARBA" id="ARBA00030643"/>
    </source>
</evidence>
<dbReference type="AlphaFoldDB" id="A0A9R1U927"/>
<evidence type="ECO:0000259" key="5">
    <source>
        <dbReference type="Pfam" id="PF01625"/>
    </source>
</evidence>
<evidence type="ECO:0000256" key="1">
    <source>
        <dbReference type="ARBA" id="ARBA00005591"/>
    </source>
</evidence>
<dbReference type="GeneID" id="105273003"/>
<dbReference type="InterPro" id="IPR036509">
    <property type="entry name" value="Met_Sox_Rdtase_MsrA_sf"/>
</dbReference>
<dbReference type="SUPFAM" id="SSF55068">
    <property type="entry name" value="Peptide methionine sulfoxide reductase"/>
    <property type="match status" value="1"/>
</dbReference>
<evidence type="ECO:0000313" key="8">
    <source>
        <dbReference type="RefSeq" id="XP_011313541.1"/>
    </source>
</evidence>
<dbReference type="PANTHER" id="PTHR43774">
    <property type="entry name" value="PEPTIDE METHIONINE SULFOXIDE REDUCTASE"/>
    <property type="match status" value="1"/>
</dbReference>
<keyword evidence="7" id="KW-1185">Reference proteome</keyword>
<dbReference type="RefSeq" id="XP_011313541.1">
    <property type="nucleotide sequence ID" value="XM_011315239.1"/>
</dbReference>
<proteinExistence type="inferred from homology"/>
<dbReference type="Pfam" id="PF01625">
    <property type="entry name" value="PMSR"/>
    <property type="match status" value="1"/>
</dbReference>
<accession>A0A9R1U927</accession>
<dbReference type="KEGG" id="fas:105273003"/>
<feature type="domain" description="Peptide methionine sulphoxide reductase MsrA" evidence="5">
    <location>
        <begin position="2"/>
        <end position="49"/>
    </location>
</feature>
<sequence length="121" mass="14080">LILYHDEEQKTIAEKSRVHEQRERGEHLTTTIKAFEKFYPAEDYHQKYRLRLHPWLLESLGITSDEVIKTSPLAAKLNGYVAGAATLEQFESDDLCQNLNEKQYQYLKECVIKTQGTGLYC</sequence>
<keyword evidence="3" id="KW-0560">Oxidoreductase</keyword>
<dbReference type="PANTHER" id="PTHR43774:SF1">
    <property type="entry name" value="PEPTIDE METHIONINE SULFOXIDE REDUCTASE MSRA 2"/>
    <property type="match status" value="1"/>
</dbReference>
<gene>
    <name evidence="8" type="primary">LOC105273003</name>
</gene>
<feature type="domain" description="Selenoprotein methionine sulfoxide reductase A helical" evidence="6">
    <location>
        <begin position="64"/>
        <end position="110"/>
    </location>
</feature>
<dbReference type="Proteomes" id="UP000694866">
    <property type="component" value="Unplaced"/>
</dbReference>